<comment type="caution">
    <text evidence="1">The sequence shown here is derived from an EMBL/GenBank/DDBJ whole genome shotgun (WGS) entry which is preliminary data.</text>
</comment>
<gene>
    <name evidence="1" type="ORF">O1R50_14825</name>
</gene>
<dbReference type="InterPro" id="IPR024747">
    <property type="entry name" value="Pyridox_Oxase-rel"/>
</dbReference>
<dbReference type="EMBL" id="JAPZVP010000011">
    <property type="protein sequence ID" value="MDA1360902.1"/>
    <property type="molecule type" value="Genomic_DNA"/>
</dbReference>
<sequence length="138" mass="15232">MENQRVPIELDPKLALGLLGHVEFGRVAFVANGLPTIRPLNHVMVSGQIIVHTRHTTAFAQTVRGHAGLRVAYQADEIEKDSRLGWSVLVSGIAGDITDKRRDEKLGPQVRSWMARPLDTIIAIKPLEVTGLRLTIAR</sequence>
<organism evidence="1 2">
    <name type="scientific">Glycomyces luteolus</name>
    <dbReference type="NCBI Taxonomy" id="2670330"/>
    <lineage>
        <taxon>Bacteria</taxon>
        <taxon>Bacillati</taxon>
        <taxon>Actinomycetota</taxon>
        <taxon>Actinomycetes</taxon>
        <taxon>Glycomycetales</taxon>
        <taxon>Glycomycetaceae</taxon>
        <taxon>Glycomyces</taxon>
    </lineage>
</organism>
<evidence type="ECO:0000313" key="2">
    <source>
        <dbReference type="Proteomes" id="UP001146067"/>
    </source>
</evidence>
<dbReference type="Gene3D" id="2.30.110.10">
    <property type="entry name" value="Electron Transport, Fmn-binding Protein, Chain A"/>
    <property type="match status" value="1"/>
</dbReference>
<dbReference type="InterPro" id="IPR012349">
    <property type="entry name" value="Split_barrel_FMN-bd"/>
</dbReference>
<name>A0A9X3PC07_9ACTN</name>
<dbReference type="RefSeq" id="WP_270110862.1">
    <property type="nucleotide sequence ID" value="NZ_JAPZVP010000011.1"/>
</dbReference>
<dbReference type="Proteomes" id="UP001146067">
    <property type="component" value="Unassembled WGS sequence"/>
</dbReference>
<evidence type="ECO:0000313" key="1">
    <source>
        <dbReference type="EMBL" id="MDA1360902.1"/>
    </source>
</evidence>
<accession>A0A9X3PC07</accession>
<dbReference type="AlphaFoldDB" id="A0A9X3PC07"/>
<reference evidence="1" key="1">
    <citation type="submission" date="2022-12" db="EMBL/GenBank/DDBJ databases">
        <title>Gycomyces niveus sp.nov.,a novel actinomycete isolated from soil in Shouguan.</title>
        <authorList>
            <person name="Yang X."/>
        </authorList>
    </citation>
    <scope>NUCLEOTIDE SEQUENCE</scope>
    <source>
        <strain evidence="1">NEAU-A15</strain>
    </source>
</reference>
<dbReference type="Pfam" id="PF12900">
    <property type="entry name" value="Pyridox_ox_2"/>
    <property type="match status" value="1"/>
</dbReference>
<proteinExistence type="predicted"/>
<dbReference type="SUPFAM" id="SSF50475">
    <property type="entry name" value="FMN-binding split barrel"/>
    <property type="match status" value="1"/>
</dbReference>
<keyword evidence="2" id="KW-1185">Reference proteome</keyword>
<protein>
    <submittedName>
        <fullName evidence="1">Pyridoxamine 5'-phosphate oxidase family protein</fullName>
    </submittedName>
</protein>